<proteinExistence type="predicted"/>
<dbReference type="EMBL" id="JAHRHJ020000011">
    <property type="protein sequence ID" value="KAH9296624.1"/>
    <property type="molecule type" value="Genomic_DNA"/>
</dbReference>
<keyword evidence="2" id="KW-1185">Reference proteome</keyword>
<dbReference type="Proteomes" id="UP000824469">
    <property type="component" value="Unassembled WGS sequence"/>
</dbReference>
<evidence type="ECO:0000313" key="2">
    <source>
        <dbReference type="Proteomes" id="UP000824469"/>
    </source>
</evidence>
<name>A0AA38CI94_TAXCH</name>
<dbReference type="AlphaFoldDB" id="A0AA38CI94"/>
<comment type="caution">
    <text evidence="1">The sequence shown here is derived from an EMBL/GenBank/DDBJ whole genome shotgun (WGS) entry which is preliminary data.</text>
</comment>
<evidence type="ECO:0000313" key="1">
    <source>
        <dbReference type="EMBL" id="KAH9296624.1"/>
    </source>
</evidence>
<sequence>HPSTDEADTNDGSIRDLTLDEWANKVHASDPYQEVEEFELGVYCIHQEDQPIPRITKPNQNDDNEVWQLFFDGSRSRQGAGGGAM</sequence>
<feature type="non-terminal residue" evidence="1">
    <location>
        <position position="85"/>
    </location>
</feature>
<feature type="non-terminal residue" evidence="1">
    <location>
        <position position="1"/>
    </location>
</feature>
<protein>
    <submittedName>
        <fullName evidence="1">Uncharacterized protein</fullName>
    </submittedName>
</protein>
<accession>A0AA38CI94</accession>
<organism evidence="1 2">
    <name type="scientific">Taxus chinensis</name>
    <name type="common">Chinese yew</name>
    <name type="synonym">Taxus wallichiana var. chinensis</name>
    <dbReference type="NCBI Taxonomy" id="29808"/>
    <lineage>
        <taxon>Eukaryota</taxon>
        <taxon>Viridiplantae</taxon>
        <taxon>Streptophyta</taxon>
        <taxon>Embryophyta</taxon>
        <taxon>Tracheophyta</taxon>
        <taxon>Spermatophyta</taxon>
        <taxon>Pinopsida</taxon>
        <taxon>Pinidae</taxon>
        <taxon>Conifers II</taxon>
        <taxon>Cupressales</taxon>
        <taxon>Taxaceae</taxon>
        <taxon>Taxus</taxon>
    </lineage>
</organism>
<gene>
    <name evidence="1" type="ORF">KI387_040212</name>
</gene>
<reference evidence="1 2" key="1">
    <citation type="journal article" date="2021" name="Nat. Plants">
        <title>The Taxus genome provides insights into paclitaxel biosynthesis.</title>
        <authorList>
            <person name="Xiong X."/>
            <person name="Gou J."/>
            <person name="Liao Q."/>
            <person name="Li Y."/>
            <person name="Zhou Q."/>
            <person name="Bi G."/>
            <person name="Li C."/>
            <person name="Du R."/>
            <person name="Wang X."/>
            <person name="Sun T."/>
            <person name="Guo L."/>
            <person name="Liang H."/>
            <person name="Lu P."/>
            <person name="Wu Y."/>
            <person name="Zhang Z."/>
            <person name="Ro D.K."/>
            <person name="Shang Y."/>
            <person name="Huang S."/>
            <person name="Yan J."/>
        </authorList>
    </citation>
    <scope>NUCLEOTIDE SEQUENCE [LARGE SCALE GENOMIC DNA]</scope>
    <source>
        <strain evidence="1">Ta-2019</strain>
    </source>
</reference>